<proteinExistence type="predicted"/>
<sequence>MRYRWNLIRFGLISFLILLSVALTLFSYNNALDYVHPRRLQPPSGDELLAHGIEYRDIELLTSDGIRLSAWYTPPQNGVVILVAHGHASVRPIDFYLLFAEQGYGVLAWDFRGHGASEGDTVTFGYTETRDVEAALDFALAQSDVERVGAWGGSMGAVSVILTAARRPEIEAIIADSPFATLEDELEHQIPVLGMRELIRFFAERETGMNVDLVRPLDVIGDISPRPVFIIQGMGDMRIPQDSARRLYDAAGEPRWLWTEAEPVHMNMYTYYQTRYTKKVSEFFREFLLE</sequence>
<dbReference type="SUPFAM" id="SSF53474">
    <property type="entry name" value="alpha/beta-Hydrolases"/>
    <property type="match status" value="1"/>
</dbReference>
<dbReference type="InterPro" id="IPR052920">
    <property type="entry name" value="DNA-binding_regulatory"/>
</dbReference>
<dbReference type="InterPro" id="IPR022742">
    <property type="entry name" value="Hydrolase_4"/>
</dbReference>
<name>A0A8J6NNW3_9CHLR</name>
<reference evidence="2 3" key="1">
    <citation type="submission" date="2020-08" db="EMBL/GenBank/DDBJ databases">
        <title>Bridging the membrane lipid divide: bacteria of the FCB group superphylum have the potential to synthesize archaeal ether lipids.</title>
        <authorList>
            <person name="Villanueva L."/>
            <person name="Von Meijenfeldt F.A.B."/>
            <person name="Westbye A.B."/>
            <person name="Yadav S."/>
            <person name="Hopmans E.C."/>
            <person name="Dutilh B.E."/>
            <person name="Sinninghe Damste J.S."/>
        </authorList>
    </citation>
    <scope>NUCLEOTIDE SEQUENCE [LARGE SCALE GENOMIC DNA]</scope>
    <source>
        <strain evidence="2">NIOZ-UU36</strain>
    </source>
</reference>
<dbReference type="Pfam" id="PF12146">
    <property type="entry name" value="Hydrolase_4"/>
    <property type="match status" value="1"/>
</dbReference>
<protein>
    <submittedName>
        <fullName evidence="2">Alpha/beta fold hydrolase</fullName>
    </submittedName>
</protein>
<keyword evidence="2" id="KW-0378">Hydrolase</keyword>
<dbReference type="PANTHER" id="PTHR43358:SF4">
    <property type="entry name" value="ALPHA_BETA HYDROLASE FOLD-1 DOMAIN-CONTAINING PROTEIN"/>
    <property type="match status" value="1"/>
</dbReference>
<dbReference type="GO" id="GO:0016787">
    <property type="term" value="F:hydrolase activity"/>
    <property type="evidence" value="ECO:0007669"/>
    <property type="project" value="UniProtKB-KW"/>
</dbReference>
<dbReference type="Gene3D" id="3.40.50.1820">
    <property type="entry name" value="alpha/beta hydrolase"/>
    <property type="match status" value="1"/>
</dbReference>
<accession>A0A8J6NNW3</accession>
<dbReference type="AlphaFoldDB" id="A0A8J6NNW3"/>
<evidence type="ECO:0000313" key="2">
    <source>
        <dbReference type="EMBL" id="MBC8336277.1"/>
    </source>
</evidence>
<feature type="domain" description="Serine aminopeptidase S33" evidence="1">
    <location>
        <begin position="80"/>
        <end position="198"/>
    </location>
</feature>
<dbReference type="PANTHER" id="PTHR43358">
    <property type="entry name" value="ALPHA/BETA-HYDROLASE"/>
    <property type="match status" value="1"/>
</dbReference>
<organism evidence="2 3">
    <name type="scientific">Candidatus Desulfolinea nitratireducens</name>
    <dbReference type="NCBI Taxonomy" id="2841698"/>
    <lineage>
        <taxon>Bacteria</taxon>
        <taxon>Bacillati</taxon>
        <taxon>Chloroflexota</taxon>
        <taxon>Anaerolineae</taxon>
        <taxon>Anaerolineales</taxon>
        <taxon>Anaerolineales incertae sedis</taxon>
        <taxon>Candidatus Desulfolinea</taxon>
    </lineage>
</organism>
<dbReference type="InterPro" id="IPR029058">
    <property type="entry name" value="AB_hydrolase_fold"/>
</dbReference>
<evidence type="ECO:0000313" key="3">
    <source>
        <dbReference type="Proteomes" id="UP000614469"/>
    </source>
</evidence>
<evidence type="ECO:0000259" key="1">
    <source>
        <dbReference type="Pfam" id="PF12146"/>
    </source>
</evidence>
<dbReference type="EMBL" id="JACNJN010000150">
    <property type="protein sequence ID" value="MBC8336277.1"/>
    <property type="molecule type" value="Genomic_DNA"/>
</dbReference>
<comment type="caution">
    <text evidence="2">The sequence shown here is derived from an EMBL/GenBank/DDBJ whole genome shotgun (WGS) entry which is preliminary data.</text>
</comment>
<dbReference type="Proteomes" id="UP000614469">
    <property type="component" value="Unassembled WGS sequence"/>
</dbReference>
<gene>
    <name evidence="2" type="ORF">H8E29_13505</name>
</gene>